<accession>A0A317FF06</accession>
<evidence type="ECO:0008006" key="3">
    <source>
        <dbReference type="Google" id="ProtNLM"/>
    </source>
</evidence>
<dbReference type="Proteomes" id="UP000245765">
    <property type="component" value="Unassembled WGS sequence"/>
</dbReference>
<evidence type="ECO:0000313" key="1">
    <source>
        <dbReference type="EMBL" id="PWS36529.1"/>
    </source>
</evidence>
<dbReference type="Gene3D" id="3.40.50.12500">
    <property type="match status" value="1"/>
</dbReference>
<comment type="caution">
    <text evidence="1">The sequence shown here is derived from an EMBL/GenBank/DDBJ whole genome shotgun (WGS) entry which is preliminary data.</text>
</comment>
<dbReference type="PANTHER" id="PTHR40267:SF1">
    <property type="entry name" value="BLR3294 PROTEIN"/>
    <property type="match status" value="1"/>
</dbReference>
<dbReference type="PANTHER" id="PTHR40267">
    <property type="entry name" value="BLR3294 PROTEIN"/>
    <property type="match status" value="1"/>
</dbReference>
<dbReference type="RefSeq" id="WP_109871322.1">
    <property type="nucleotide sequence ID" value="NZ_QGNA01000003.1"/>
</dbReference>
<organism evidence="1 2">
    <name type="scientific">Falsiroseomonas bella</name>
    <dbReference type="NCBI Taxonomy" id="2184016"/>
    <lineage>
        <taxon>Bacteria</taxon>
        <taxon>Pseudomonadati</taxon>
        <taxon>Pseudomonadota</taxon>
        <taxon>Alphaproteobacteria</taxon>
        <taxon>Acetobacterales</taxon>
        <taxon>Roseomonadaceae</taxon>
        <taxon>Falsiroseomonas</taxon>
    </lineage>
</organism>
<dbReference type="OrthoDB" id="9816064at2"/>
<reference evidence="2" key="1">
    <citation type="submission" date="2018-05" db="EMBL/GenBank/DDBJ databases">
        <authorList>
            <person name="Du Z."/>
            <person name="Wang X."/>
        </authorList>
    </citation>
    <scope>NUCLEOTIDE SEQUENCE [LARGE SCALE GENOMIC DNA]</scope>
    <source>
        <strain evidence="2">CQN31</strain>
    </source>
</reference>
<gene>
    <name evidence="1" type="ORF">DFH01_15390</name>
</gene>
<dbReference type="Pfam" id="PF17645">
    <property type="entry name" value="Amdase"/>
    <property type="match status" value="1"/>
</dbReference>
<dbReference type="EMBL" id="QGNA01000003">
    <property type="protein sequence ID" value="PWS36529.1"/>
    <property type="molecule type" value="Genomic_DNA"/>
</dbReference>
<protein>
    <recommendedName>
        <fullName evidence="3">Asp/Glu racemase</fullName>
    </recommendedName>
</protein>
<name>A0A317FF06_9PROT</name>
<dbReference type="AlphaFoldDB" id="A0A317FF06"/>
<keyword evidence="2" id="KW-1185">Reference proteome</keyword>
<dbReference type="InterPro" id="IPR053714">
    <property type="entry name" value="Iso_Racemase_Enz_sf"/>
</dbReference>
<dbReference type="PIRSF" id="PIRSF015736">
    <property type="entry name" value="MI"/>
    <property type="match status" value="1"/>
</dbReference>
<sequence>MSQTLRVGLMVPANNTTMEGELAAWLPPGAQITRVGIPRGAGLLTKETMPAYRDTAIALAAQSFSPATHDLVAYGCTAAGFISGPAGDAELAAELARVTGLPVVTTARSMVLALQAAGAQRIAVVTPYHAAVNAQLTAFLEDGGIAVERLDSFRAADVHALGRITAEEVRDLAERTMGDDVDALFIGCSQLPTHAVLDGLAKRFGKPALSSISATAWQARQVMQQRAAA</sequence>
<proteinExistence type="predicted"/>
<evidence type="ECO:0000313" key="2">
    <source>
        <dbReference type="Proteomes" id="UP000245765"/>
    </source>
</evidence>
<dbReference type="InterPro" id="IPR026286">
    <property type="entry name" value="MaiA/AMDase"/>
</dbReference>